<dbReference type="GO" id="GO:0005634">
    <property type="term" value="C:nucleus"/>
    <property type="evidence" value="ECO:0007669"/>
    <property type="project" value="UniProtKB-SubCell"/>
</dbReference>
<keyword evidence="3" id="KW-0547">Nucleotide-binding</keyword>
<dbReference type="EMBL" id="UFQS01000011">
    <property type="protein sequence ID" value="SSW97196.1"/>
    <property type="molecule type" value="Genomic_DNA"/>
</dbReference>
<comment type="similarity">
    <text evidence="2">Belongs to the rad17/RAD24 family.</text>
</comment>
<evidence type="ECO:0000256" key="5">
    <source>
        <dbReference type="ARBA" id="ARBA00022840"/>
    </source>
</evidence>
<reference evidence="9" key="1">
    <citation type="submission" date="2018-04" db="EMBL/GenBank/DDBJ databases">
        <authorList>
            <person name="Go L.Y."/>
            <person name="Mitchell J.A."/>
        </authorList>
    </citation>
    <scope>NUCLEOTIDE SEQUENCE</scope>
    <source>
        <tissue evidence="9">Whole organism</tissue>
    </source>
</reference>
<dbReference type="OMA" id="VICASKA"/>
<protein>
    <submittedName>
        <fullName evidence="9">CSON001344 protein</fullName>
    </submittedName>
</protein>
<keyword evidence="5" id="KW-0067">ATP-binding</keyword>
<evidence type="ECO:0000313" key="9">
    <source>
        <dbReference type="EMBL" id="SSW97196.1"/>
    </source>
</evidence>
<dbReference type="InterPro" id="IPR004582">
    <property type="entry name" value="Checkpoint_prot_Rad17_Rad24"/>
</dbReference>
<keyword evidence="7" id="KW-0131">Cell cycle</keyword>
<proteinExistence type="inferred from homology"/>
<evidence type="ECO:0000256" key="7">
    <source>
        <dbReference type="ARBA" id="ARBA00023306"/>
    </source>
</evidence>
<dbReference type="PANTHER" id="PTHR12172:SF0">
    <property type="entry name" value="CELL CYCLE CHECKPOINT PROTEIN RAD17"/>
    <property type="match status" value="1"/>
</dbReference>
<accession>A0A336JWP7</accession>
<feature type="compositionally biased region" description="Polar residues" evidence="8">
    <location>
        <begin position="1"/>
        <end position="10"/>
    </location>
</feature>
<dbReference type="GO" id="GO:0033314">
    <property type="term" value="P:mitotic DNA replication checkpoint signaling"/>
    <property type="evidence" value="ECO:0007669"/>
    <property type="project" value="TreeGrafter"/>
</dbReference>
<dbReference type="GO" id="GO:0006281">
    <property type="term" value="P:DNA repair"/>
    <property type="evidence" value="ECO:0007669"/>
    <property type="project" value="InterPro"/>
</dbReference>
<evidence type="ECO:0000256" key="6">
    <source>
        <dbReference type="ARBA" id="ARBA00023242"/>
    </source>
</evidence>
<dbReference type="VEuPathDB" id="VectorBase:CSON001344"/>
<keyword evidence="4" id="KW-0227">DNA damage</keyword>
<evidence type="ECO:0000313" key="10">
    <source>
        <dbReference type="EMBL" id="SSX17582.1"/>
    </source>
</evidence>
<comment type="subcellular location">
    <subcellularLocation>
        <location evidence="1">Nucleus</location>
    </subcellularLocation>
</comment>
<feature type="region of interest" description="Disordered" evidence="8">
    <location>
        <begin position="1"/>
        <end position="25"/>
    </location>
</feature>
<evidence type="ECO:0000256" key="4">
    <source>
        <dbReference type="ARBA" id="ARBA00022763"/>
    </source>
</evidence>
<evidence type="ECO:0000256" key="3">
    <source>
        <dbReference type="ARBA" id="ARBA00022741"/>
    </source>
</evidence>
<dbReference type="PANTHER" id="PTHR12172">
    <property type="entry name" value="CELL CYCLE CHECKPOINT PROTEIN RAD17"/>
    <property type="match status" value="1"/>
</dbReference>
<gene>
    <name evidence="9" type="primary">CSON001344</name>
</gene>
<dbReference type="AlphaFoldDB" id="A0A336JWP7"/>
<dbReference type="SUPFAM" id="SSF52540">
    <property type="entry name" value="P-loop containing nucleoside triphosphate hydrolases"/>
    <property type="match status" value="1"/>
</dbReference>
<dbReference type="GO" id="GO:0003682">
    <property type="term" value="F:chromatin binding"/>
    <property type="evidence" value="ECO:0007669"/>
    <property type="project" value="TreeGrafter"/>
</dbReference>
<name>A0A336JWP7_CULSO</name>
<dbReference type="GO" id="GO:0000077">
    <property type="term" value="P:DNA damage checkpoint signaling"/>
    <property type="evidence" value="ECO:0007669"/>
    <property type="project" value="TreeGrafter"/>
</dbReference>
<reference evidence="10" key="2">
    <citation type="submission" date="2018-07" db="EMBL/GenBank/DDBJ databases">
        <authorList>
            <person name="Quirk P.G."/>
            <person name="Krulwich T.A."/>
        </authorList>
    </citation>
    <scope>NUCLEOTIDE SEQUENCE</scope>
</reference>
<dbReference type="GO" id="GO:0005524">
    <property type="term" value="F:ATP binding"/>
    <property type="evidence" value="ECO:0007669"/>
    <property type="project" value="UniProtKB-KW"/>
</dbReference>
<keyword evidence="6" id="KW-0539">Nucleus</keyword>
<organism evidence="9">
    <name type="scientific">Culicoides sonorensis</name>
    <name type="common">Biting midge</name>
    <dbReference type="NCBI Taxonomy" id="179676"/>
    <lineage>
        <taxon>Eukaryota</taxon>
        <taxon>Metazoa</taxon>
        <taxon>Ecdysozoa</taxon>
        <taxon>Arthropoda</taxon>
        <taxon>Hexapoda</taxon>
        <taxon>Insecta</taxon>
        <taxon>Pterygota</taxon>
        <taxon>Neoptera</taxon>
        <taxon>Endopterygota</taxon>
        <taxon>Diptera</taxon>
        <taxon>Nematocera</taxon>
        <taxon>Chironomoidea</taxon>
        <taxon>Ceratopogonidae</taxon>
        <taxon>Ceratopogoninae</taxon>
        <taxon>Culicoides</taxon>
        <taxon>Monoculicoides</taxon>
    </lineage>
</organism>
<sequence length="556" mass="63683">MSKSQQINSNENDENPSKRTKLNENKKGIKWIKSFAFESSIYQNTSSSQKNSTSKKQKIPRLSCSAPVVDLTKLDDLDDDEEENRSESTISKDAEKFQSDLMKLIAPKSSKDLAIHVKKIQEVKGWLEECDRLKKVRPNSILLLTGPCGSGKLTCLKVLAEELDYEVHEYVEPTKGSYKNKFNKNEDWEEYSTERREENFIKFLRETSRFGTIFKMVKKKKLLVCKDIPNVFLEDPQIFHDVLKDYNHSGRAPLVFITNDAKGKQTNINFKLFNDDTLATCKIAQITFNPVSYMQMSKHLKFVASKMNQKEFGKLYTTPTGEIIDSIIVSSQGDIRNATINLLFACQKGAKKLQTELKTSKLTEKKSAKKYTNVGTDENVTMMHLLGKIFNPKYEKQGDDNYLSNNPETLTDMFCTQANTCLKMIFVNYPERFSNFDDIAGAADFLSSAELLGNEWRDDAFSTYALNIGIRATMVANTNPTKGFRGDIKGFKNVFSSDRFVKKQNQSINCTNSQFICDYHSYEKIIKTDVLYTLTEEMFEDEDQFEIDDVSDEEEL</sequence>
<dbReference type="GO" id="GO:0003689">
    <property type="term" value="F:DNA clamp loader activity"/>
    <property type="evidence" value="ECO:0007669"/>
    <property type="project" value="TreeGrafter"/>
</dbReference>
<dbReference type="EMBL" id="UFQT01000011">
    <property type="protein sequence ID" value="SSX17582.1"/>
    <property type="molecule type" value="Genomic_DNA"/>
</dbReference>
<feature type="compositionally biased region" description="Basic and acidic residues" evidence="8">
    <location>
        <begin position="15"/>
        <end position="25"/>
    </location>
</feature>
<dbReference type="Pfam" id="PF03215">
    <property type="entry name" value="Rad17"/>
    <property type="match status" value="1"/>
</dbReference>
<dbReference type="Gene3D" id="3.40.50.300">
    <property type="entry name" value="P-loop containing nucleotide triphosphate hydrolases"/>
    <property type="match status" value="1"/>
</dbReference>
<dbReference type="InterPro" id="IPR027417">
    <property type="entry name" value="P-loop_NTPase"/>
</dbReference>
<evidence type="ECO:0000256" key="1">
    <source>
        <dbReference type="ARBA" id="ARBA00004123"/>
    </source>
</evidence>
<evidence type="ECO:0000256" key="8">
    <source>
        <dbReference type="SAM" id="MobiDB-lite"/>
    </source>
</evidence>
<evidence type="ECO:0000256" key="2">
    <source>
        <dbReference type="ARBA" id="ARBA00006168"/>
    </source>
</evidence>